<dbReference type="RefSeq" id="WP_003010531.1">
    <property type="nucleotide sequence ID" value="NZ_GG668633.1"/>
</dbReference>
<dbReference type="GO" id="GO:0008270">
    <property type="term" value="F:zinc ion binding"/>
    <property type="evidence" value="ECO:0007669"/>
    <property type="project" value="TreeGrafter"/>
</dbReference>
<dbReference type="Pfam" id="PF01475">
    <property type="entry name" value="FUR"/>
    <property type="match status" value="1"/>
</dbReference>
<dbReference type="Gene3D" id="1.10.10.10">
    <property type="entry name" value="Winged helix-like DNA-binding domain superfamily/Winged helix DNA-binding domain"/>
    <property type="match status" value="1"/>
</dbReference>
<dbReference type="InterPro" id="IPR043135">
    <property type="entry name" value="Fur_C"/>
</dbReference>
<comment type="similarity">
    <text evidence="1">Belongs to the Fur family.</text>
</comment>
<name>C2FY17_SPHSI</name>
<evidence type="ECO:0000256" key="1">
    <source>
        <dbReference type="ARBA" id="ARBA00007957"/>
    </source>
</evidence>
<evidence type="ECO:0000313" key="9">
    <source>
        <dbReference type="EMBL" id="EEI92070.1"/>
    </source>
</evidence>
<comment type="caution">
    <text evidence="9">The sequence shown here is derived from an EMBL/GenBank/DDBJ whole genome shotgun (WGS) entry which is preliminary data.</text>
</comment>
<dbReference type="GO" id="GO:0000976">
    <property type="term" value="F:transcription cis-regulatory region binding"/>
    <property type="evidence" value="ECO:0007669"/>
    <property type="project" value="TreeGrafter"/>
</dbReference>
<keyword evidence="7" id="KW-0479">Metal-binding</keyword>
<feature type="binding site" evidence="7">
    <location>
        <position position="113"/>
    </location>
    <ligand>
        <name>Zn(2+)</name>
        <dbReference type="ChEBI" id="CHEBI:29105"/>
    </ligand>
</feature>
<evidence type="ECO:0000256" key="7">
    <source>
        <dbReference type="PIRSR" id="PIRSR602481-1"/>
    </source>
</evidence>
<dbReference type="PANTHER" id="PTHR33202:SF22">
    <property type="entry name" value="HYDROGEN PEROXIDE SENSITIVE REPRESSOR"/>
    <property type="match status" value="1"/>
</dbReference>
<dbReference type="EMBL" id="ACHB01000052">
    <property type="protein sequence ID" value="EEI92070.1"/>
    <property type="molecule type" value="Genomic_DNA"/>
</dbReference>
<feature type="binding site" evidence="7">
    <location>
        <position position="146"/>
    </location>
    <ligand>
        <name>Zn(2+)</name>
        <dbReference type="ChEBI" id="CHEBI:29105"/>
    </ligand>
</feature>
<dbReference type="Gene3D" id="3.30.1490.190">
    <property type="match status" value="1"/>
</dbReference>
<dbReference type="GO" id="GO:0045892">
    <property type="term" value="P:negative regulation of DNA-templated transcription"/>
    <property type="evidence" value="ECO:0007669"/>
    <property type="project" value="TreeGrafter"/>
</dbReference>
<feature type="binding site" evidence="8">
    <location>
        <position position="101"/>
    </location>
    <ligand>
        <name>Fe cation</name>
        <dbReference type="ChEBI" id="CHEBI:24875"/>
    </ligand>
</feature>
<evidence type="ECO:0000256" key="8">
    <source>
        <dbReference type="PIRSR" id="PIRSR602481-2"/>
    </source>
</evidence>
<dbReference type="HOGENOM" id="CLU_096072_4_2_10"/>
<sequence>MKSIENPENKAAQEAHFTSLLRSNKLKVTQPRLRVLEIVSAKNSAISQPDLEKILGTEIDRVTLYRILANFEEKGILHKIFDLNGTATYAICSTQCSAHDHHDQHVHFICAVCNSIFCLEEISLPKINLPKNFKLHSIAVNAVGLCDNCQSLEE</sequence>
<feature type="binding site" evidence="8">
    <location>
        <position position="103"/>
    </location>
    <ligand>
        <name>Fe cation</name>
        <dbReference type="ChEBI" id="CHEBI:24875"/>
    </ligand>
</feature>
<dbReference type="GO" id="GO:1900376">
    <property type="term" value="P:regulation of secondary metabolite biosynthetic process"/>
    <property type="evidence" value="ECO:0007669"/>
    <property type="project" value="TreeGrafter"/>
</dbReference>
<evidence type="ECO:0000256" key="5">
    <source>
        <dbReference type="ARBA" id="ARBA00023125"/>
    </source>
</evidence>
<dbReference type="GO" id="GO:0003700">
    <property type="term" value="F:DNA-binding transcription factor activity"/>
    <property type="evidence" value="ECO:0007669"/>
    <property type="project" value="InterPro"/>
</dbReference>
<dbReference type="InterPro" id="IPR036390">
    <property type="entry name" value="WH_DNA-bd_sf"/>
</dbReference>
<keyword evidence="2" id="KW-0678">Repressor</keyword>
<organism evidence="9 10">
    <name type="scientific">Sphingobacterium spiritivorum ATCC 33300</name>
    <dbReference type="NCBI Taxonomy" id="525372"/>
    <lineage>
        <taxon>Bacteria</taxon>
        <taxon>Pseudomonadati</taxon>
        <taxon>Bacteroidota</taxon>
        <taxon>Sphingobacteriia</taxon>
        <taxon>Sphingobacteriales</taxon>
        <taxon>Sphingobacteriaceae</taxon>
        <taxon>Sphingobacterium</taxon>
    </lineage>
</organism>
<dbReference type="InterPro" id="IPR036388">
    <property type="entry name" value="WH-like_DNA-bd_sf"/>
</dbReference>
<evidence type="ECO:0000256" key="2">
    <source>
        <dbReference type="ARBA" id="ARBA00022491"/>
    </source>
</evidence>
<evidence type="ECO:0000256" key="6">
    <source>
        <dbReference type="ARBA" id="ARBA00023163"/>
    </source>
</evidence>
<feature type="binding site" evidence="7">
    <location>
        <position position="110"/>
    </location>
    <ligand>
        <name>Zn(2+)</name>
        <dbReference type="ChEBI" id="CHEBI:29105"/>
    </ligand>
</feature>
<dbReference type="Proteomes" id="UP000006241">
    <property type="component" value="Unassembled WGS sequence"/>
</dbReference>
<feature type="binding site" evidence="7">
    <location>
        <position position="149"/>
    </location>
    <ligand>
        <name>Zn(2+)</name>
        <dbReference type="ChEBI" id="CHEBI:29105"/>
    </ligand>
</feature>
<evidence type="ECO:0000313" key="10">
    <source>
        <dbReference type="Proteomes" id="UP000006241"/>
    </source>
</evidence>
<keyword evidence="4" id="KW-0805">Transcription regulation</keyword>
<keyword evidence="5" id="KW-0238">DNA-binding</keyword>
<dbReference type="AlphaFoldDB" id="C2FY17"/>
<dbReference type="PANTHER" id="PTHR33202">
    <property type="entry name" value="ZINC UPTAKE REGULATION PROTEIN"/>
    <property type="match status" value="1"/>
</dbReference>
<dbReference type="InterPro" id="IPR002481">
    <property type="entry name" value="FUR"/>
</dbReference>
<protein>
    <recommendedName>
        <fullName evidence="11">Transcriptional regulator, Fur family</fullName>
    </recommendedName>
</protein>
<gene>
    <name evidence="9" type="ORF">HMPREF0765_2223</name>
</gene>
<dbReference type="SUPFAM" id="SSF46785">
    <property type="entry name" value="Winged helix' DNA-binding domain"/>
    <property type="match status" value="1"/>
</dbReference>
<reference evidence="9 10" key="1">
    <citation type="submission" date="2009-01" db="EMBL/GenBank/DDBJ databases">
        <authorList>
            <person name="Qin X."/>
            <person name="Bachman B."/>
            <person name="Battles P."/>
            <person name="Bell A."/>
            <person name="Bess C."/>
            <person name="Bickham C."/>
            <person name="Chaboub L."/>
            <person name="Chen D."/>
            <person name="Coyle M."/>
            <person name="Deiros D.R."/>
            <person name="Dinh H."/>
            <person name="Forbes L."/>
            <person name="Fowler G."/>
            <person name="Francisco L."/>
            <person name="Fu Q."/>
            <person name="Gubbala S."/>
            <person name="Hale W."/>
            <person name="Han Y."/>
            <person name="Hemphill L."/>
            <person name="Highlander S.K."/>
            <person name="Hirani K."/>
            <person name="Hogues M."/>
            <person name="Jackson L."/>
            <person name="Jakkamsetti A."/>
            <person name="Javaid M."/>
            <person name="Jiang H."/>
            <person name="Korchina V."/>
            <person name="Kovar C."/>
            <person name="Lara F."/>
            <person name="Lee S."/>
            <person name="Mata R."/>
            <person name="Mathew T."/>
            <person name="Moen C."/>
            <person name="Morales K."/>
            <person name="Munidasa M."/>
            <person name="Nazareth L."/>
            <person name="Ngo R."/>
            <person name="Nguyen L."/>
            <person name="Okwuonu G."/>
            <person name="Ongeri F."/>
            <person name="Patil S."/>
            <person name="Petrosino J."/>
            <person name="Pham C."/>
            <person name="Pham P."/>
            <person name="Pu L.-L."/>
            <person name="Puazo M."/>
            <person name="Raj R."/>
            <person name="Reid J."/>
            <person name="Rouhana J."/>
            <person name="Saada N."/>
            <person name="Shang Y."/>
            <person name="Simmons D."/>
            <person name="Thornton R."/>
            <person name="Warren J."/>
            <person name="Weissenberger G."/>
            <person name="Zhang J."/>
            <person name="Zhang L."/>
            <person name="Zhou C."/>
            <person name="Zhu D."/>
            <person name="Muzny D."/>
            <person name="Worley K."/>
            <person name="Gibbs R."/>
        </authorList>
    </citation>
    <scope>NUCLEOTIDE SEQUENCE [LARGE SCALE GENOMIC DNA]</scope>
    <source>
        <strain evidence="9 10">ATCC 33300</strain>
    </source>
</reference>
<accession>C2FY17</accession>
<comment type="cofactor">
    <cofactor evidence="8">
        <name>Mn(2+)</name>
        <dbReference type="ChEBI" id="CHEBI:29035"/>
    </cofactor>
    <cofactor evidence="8">
        <name>Fe(2+)</name>
        <dbReference type="ChEBI" id="CHEBI:29033"/>
    </cofactor>
    <text evidence="8">Binds 1 Mn(2+) or Fe(2+) ion per subunit.</text>
</comment>
<evidence type="ECO:0000256" key="4">
    <source>
        <dbReference type="ARBA" id="ARBA00023015"/>
    </source>
</evidence>
<evidence type="ECO:0000256" key="3">
    <source>
        <dbReference type="ARBA" id="ARBA00022833"/>
    </source>
</evidence>
<keyword evidence="6" id="KW-0804">Transcription</keyword>
<comment type="cofactor">
    <cofactor evidence="7">
        <name>Zn(2+)</name>
        <dbReference type="ChEBI" id="CHEBI:29105"/>
    </cofactor>
    <text evidence="7">Binds 1 zinc ion per subunit.</text>
</comment>
<evidence type="ECO:0008006" key="11">
    <source>
        <dbReference type="Google" id="ProtNLM"/>
    </source>
</evidence>
<proteinExistence type="inferred from homology"/>
<keyword evidence="3 7" id="KW-0862">Zinc</keyword>
<keyword evidence="8" id="KW-0408">Iron</keyword>